<dbReference type="EMBL" id="QXGC01006943">
    <property type="protein sequence ID" value="KAE9161312.1"/>
    <property type="molecule type" value="Genomic_DNA"/>
</dbReference>
<reference evidence="3 4" key="1">
    <citation type="submission" date="2018-08" db="EMBL/GenBank/DDBJ databases">
        <title>Genomic investigation of the strawberry pathogen Phytophthora fragariae indicates pathogenicity is determined by transcriptional variation in three key races.</title>
        <authorList>
            <person name="Adams T.M."/>
            <person name="Armitage A.D."/>
            <person name="Sobczyk M.K."/>
            <person name="Bates H.J."/>
            <person name="Dunwell J.M."/>
            <person name="Nellist C.F."/>
            <person name="Harrison R.J."/>
        </authorList>
    </citation>
    <scope>NUCLEOTIDE SEQUENCE [LARGE SCALE GENOMIC DNA]</scope>
    <source>
        <strain evidence="3 4">BC-1</strain>
        <strain evidence="2 5">BC-23</strain>
    </source>
</reference>
<dbReference type="Proteomes" id="UP000476176">
    <property type="component" value="Unassembled WGS sequence"/>
</dbReference>
<feature type="region of interest" description="Disordered" evidence="1">
    <location>
        <begin position="1"/>
        <end position="21"/>
    </location>
</feature>
<name>A0A6A3VEV3_9STRA</name>
<protein>
    <recommendedName>
        <fullName evidence="6">DDE-1 domain-containing protein</fullName>
    </recommendedName>
</protein>
<evidence type="ECO:0000313" key="5">
    <source>
        <dbReference type="Proteomes" id="UP000476176"/>
    </source>
</evidence>
<dbReference type="EMBL" id="QXGD01006048">
    <property type="protein sequence ID" value="KAE9164176.1"/>
    <property type="molecule type" value="Genomic_DNA"/>
</dbReference>
<dbReference type="AlphaFoldDB" id="A0A6A3VEV3"/>
<dbReference type="Proteomes" id="UP000440367">
    <property type="component" value="Unassembled WGS sequence"/>
</dbReference>
<sequence>MEKHRIVLRSHTGKRQVSPEKQAQIEREVAALLGELKRDFESGKLDENVIENVDETHFVIDFDNGKTLGFVAEKQIKYADVVLGGEGMTMVVRISGGPSGYIHPPMMIFTNANRSYPIRGVSDDVEGVCYRTGPKGWMDKCLFREFSSGKKSCCF</sequence>
<organism evidence="3 4">
    <name type="scientific">Phytophthora fragariae</name>
    <dbReference type="NCBI Taxonomy" id="53985"/>
    <lineage>
        <taxon>Eukaryota</taxon>
        <taxon>Sar</taxon>
        <taxon>Stramenopiles</taxon>
        <taxon>Oomycota</taxon>
        <taxon>Peronosporomycetes</taxon>
        <taxon>Peronosporales</taxon>
        <taxon>Peronosporaceae</taxon>
        <taxon>Phytophthora</taxon>
    </lineage>
</organism>
<evidence type="ECO:0000313" key="4">
    <source>
        <dbReference type="Proteomes" id="UP000440367"/>
    </source>
</evidence>
<evidence type="ECO:0000313" key="3">
    <source>
        <dbReference type="EMBL" id="KAE9164176.1"/>
    </source>
</evidence>
<gene>
    <name evidence="3" type="ORF">PF002_g31668</name>
    <name evidence="2" type="ORF">PF004_g30867</name>
</gene>
<evidence type="ECO:0000256" key="1">
    <source>
        <dbReference type="SAM" id="MobiDB-lite"/>
    </source>
</evidence>
<comment type="caution">
    <text evidence="3">The sequence shown here is derived from an EMBL/GenBank/DDBJ whole genome shotgun (WGS) entry which is preliminary data.</text>
</comment>
<feature type="compositionally biased region" description="Basic residues" evidence="1">
    <location>
        <begin position="1"/>
        <end position="14"/>
    </location>
</feature>
<proteinExistence type="predicted"/>
<accession>A0A6A3VEV3</accession>
<evidence type="ECO:0000313" key="2">
    <source>
        <dbReference type="EMBL" id="KAE9161312.1"/>
    </source>
</evidence>
<evidence type="ECO:0008006" key="6">
    <source>
        <dbReference type="Google" id="ProtNLM"/>
    </source>
</evidence>